<reference evidence="3 4" key="1">
    <citation type="journal article" date="2019" name="Nat. Microbiol.">
        <title>Mediterranean grassland soil C-N compound turnover is dependent on rainfall and depth, and is mediated by genomically divergent microorganisms.</title>
        <authorList>
            <person name="Diamond S."/>
            <person name="Andeer P.F."/>
            <person name="Li Z."/>
            <person name="Crits-Christoph A."/>
            <person name="Burstein D."/>
            <person name="Anantharaman K."/>
            <person name="Lane K.R."/>
            <person name="Thomas B.C."/>
            <person name="Pan C."/>
            <person name="Northen T.R."/>
            <person name="Banfield J.F."/>
        </authorList>
    </citation>
    <scope>NUCLEOTIDE SEQUENCE [LARGE SCALE GENOMIC DNA]</scope>
    <source>
        <strain evidence="3">NP_8</strain>
    </source>
</reference>
<evidence type="ECO:0000313" key="4">
    <source>
        <dbReference type="Proteomes" id="UP000318834"/>
    </source>
</evidence>
<gene>
    <name evidence="3" type="ORF">E6H05_12445</name>
</gene>
<evidence type="ECO:0000256" key="1">
    <source>
        <dbReference type="SAM" id="MobiDB-lite"/>
    </source>
</evidence>
<dbReference type="Proteomes" id="UP000318834">
    <property type="component" value="Unassembled WGS sequence"/>
</dbReference>
<organism evidence="3 4">
    <name type="scientific">Candidatus Segetimicrobium genomatis</name>
    <dbReference type="NCBI Taxonomy" id="2569760"/>
    <lineage>
        <taxon>Bacteria</taxon>
        <taxon>Bacillati</taxon>
        <taxon>Candidatus Sysuimicrobiota</taxon>
        <taxon>Candidatus Sysuimicrobiia</taxon>
        <taxon>Candidatus Sysuimicrobiales</taxon>
        <taxon>Candidatus Segetimicrobiaceae</taxon>
        <taxon>Candidatus Segetimicrobium</taxon>
    </lineage>
</organism>
<evidence type="ECO:0000313" key="3">
    <source>
        <dbReference type="EMBL" id="TMI71513.1"/>
    </source>
</evidence>
<feature type="domain" description="DUF4253" evidence="2">
    <location>
        <begin position="205"/>
        <end position="256"/>
    </location>
</feature>
<dbReference type="EMBL" id="VBAP01000109">
    <property type="protein sequence ID" value="TMI71513.1"/>
    <property type="molecule type" value="Genomic_DNA"/>
</dbReference>
<protein>
    <submittedName>
        <fullName evidence="3">DUF4253 domain-containing protein</fullName>
    </submittedName>
</protein>
<dbReference type="AlphaFoldDB" id="A0A537IJM5"/>
<feature type="compositionally biased region" description="Low complexity" evidence="1">
    <location>
        <begin position="130"/>
        <end position="142"/>
    </location>
</feature>
<proteinExistence type="predicted"/>
<sequence>MKHVSVRIALLENSVTAELAFAVAMFTAARATRLVASYAELPTKFRDGRTVSVHNSSLAGSFTPPPSRIVVRLPIVRDPARLCRIKRAYLARHYRGVERVPSSSSSRGSGRRGSARRGRCLPTSWRLPLSPTRSARSSGSRAAWPPLVGTDSVGDSLVTEGFAVSVPAAWAERLVAMAQPRFLEQGFYLFRAEQHFGIGRRSDRVALFPRSDRYEILRLVGTNGWNYDIGPDSIVAWLRVLERDHPFVLTGMGFDWTVDALAQELGESQRLYCWWD</sequence>
<dbReference type="InterPro" id="IPR025349">
    <property type="entry name" value="DUF4253"/>
</dbReference>
<comment type="caution">
    <text evidence="3">The sequence shown here is derived from an EMBL/GenBank/DDBJ whole genome shotgun (WGS) entry which is preliminary data.</text>
</comment>
<dbReference type="Pfam" id="PF14062">
    <property type="entry name" value="DUF4253"/>
    <property type="match status" value="1"/>
</dbReference>
<accession>A0A537IJM5</accession>
<evidence type="ECO:0000259" key="2">
    <source>
        <dbReference type="Pfam" id="PF14062"/>
    </source>
</evidence>
<name>A0A537IJM5_9BACT</name>
<feature type="region of interest" description="Disordered" evidence="1">
    <location>
        <begin position="100"/>
        <end position="142"/>
    </location>
</feature>
<feature type="compositionally biased region" description="Basic residues" evidence="1">
    <location>
        <begin position="109"/>
        <end position="119"/>
    </location>
</feature>